<organism evidence="1 2">
    <name type="scientific">Nelumbo nucifera</name>
    <name type="common">Sacred lotus</name>
    <dbReference type="NCBI Taxonomy" id="4432"/>
    <lineage>
        <taxon>Eukaryota</taxon>
        <taxon>Viridiplantae</taxon>
        <taxon>Streptophyta</taxon>
        <taxon>Embryophyta</taxon>
        <taxon>Tracheophyta</taxon>
        <taxon>Spermatophyta</taxon>
        <taxon>Magnoliopsida</taxon>
        <taxon>Proteales</taxon>
        <taxon>Nelumbonaceae</taxon>
        <taxon>Nelumbo</taxon>
    </lineage>
</organism>
<gene>
    <name evidence="1" type="ORF">HUJ06_017558</name>
</gene>
<dbReference type="AlphaFoldDB" id="A0A822ZVR2"/>
<name>A0A822ZVR2_NELNU</name>
<proteinExistence type="predicted"/>
<protein>
    <submittedName>
        <fullName evidence="1">Uncharacterized protein</fullName>
    </submittedName>
</protein>
<reference evidence="1 2" key="1">
    <citation type="journal article" date="2020" name="Mol. Biol. Evol.">
        <title>Distinct Expression and Methylation Patterns for Genes with Different Fates following a Single Whole-Genome Duplication in Flowering Plants.</title>
        <authorList>
            <person name="Shi T."/>
            <person name="Rahmani R.S."/>
            <person name="Gugger P.F."/>
            <person name="Wang M."/>
            <person name="Li H."/>
            <person name="Zhang Y."/>
            <person name="Li Z."/>
            <person name="Wang Q."/>
            <person name="Van de Peer Y."/>
            <person name="Marchal K."/>
            <person name="Chen J."/>
        </authorList>
    </citation>
    <scope>NUCLEOTIDE SEQUENCE [LARGE SCALE GENOMIC DNA]</scope>
    <source>
        <tissue evidence="1">Leaf</tissue>
    </source>
</reference>
<dbReference type="Proteomes" id="UP000607653">
    <property type="component" value="Unassembled WGS sequence"/>
</dbReference>
<evidence type="ECO:0000313" key="1">
    <source>
        <dbReference type="EMBL" id="DAD47621.1"/>
    </source>
</evidence>
<keyword evidence="2" id="KW-1185">Reference proteome</keyword>
<sequence>MASACTKRKHVHVTMSTYGMPYHQHTLAQLQKCPQTVEKINLPKTKSSTMTRLCEVYELRNLSKTLLLPPSTAVDPESIVPFEIEMQNDFNIKIRVQQGLQSFRPNSLAQKKT</sequence>
<dbReference type="EMBL" id="DUZY01000008">
    <property type="protein sequence ID" value="DAD47621.1"/>
    <property type="molecule type" value="Genomic_DNA"/>
</dbReference>
<accession>A0A822ZVR2</accession>
<evidence type="ECO:0000313" key="2">
    <source>
        <dbReference type="Proteomes" id="UP000607653"/>
    </source>
</evidence>
<comment type="caution">
    <text evidence="1">The sequence shown here is derived from an EMBL/GenBank/DDBJ whole genome shotgun (WGS) entry which is preliminary data.</text>
</comment>